<evidence type="ECO:0000259" key="1">
    <source>
        <dbReference type="Pfam" id="PF13271"/>
    </source>
</evidence>
<dbReference type="RefSeq" id="WP_282593138.1">
    <property type="nucleotide sequence ID" value="NZ_JAPAAF010000041.1"/>
</dbReference>
<gene>
    <name evidence="2" type="ORF">N2K84_17540</name>
</gene>
<dbReference type="EMBL" id="JAPAAF010000041">
    <property type="protein sequence ID" value="MCW0484546.1"/>
    <property type="molecule type" value="Genomic_DNA"/>
</dbReference>
<reference evidence="2" key="1">
    <citation type="submission" date="2022-10" db="EMBL/GenBank/DDBJ databases">
        <title>Gaoshiqiia sediminis gen. nov., sp. nov., isolated from coastal sediment.</title>
        <authorList>
            <person name="Yu W.X."/>
            <person name="Mu D.S."/>
            <person name="Du J.Z."/>
            <person name="Liang Y.Q."/>
        </authorList>
    </citation>
    <scope>NUCLEOTIDE SEQUENCE</scope>
    <source>
        <strain evidence="2">A06</strain>
    </source>
</reference>
<dbReference type="Pfam" id="PF13271">
    <property type="entry name" value="DUF4062"/>
    <property type="match status" value="1"/>
</dbReference>
<comment type="caution">
    <text evidence="2">The sequence shown here is derived from an EMBL/GenBank/DDBJ whole genome shotgun (WGS) entry which is preliminary data.</text>
</comment>
<keyword evidence="3" id="KW-1185">Reference proteome</keyword>
<dbReference type="Proteomes" id="UP001163821">
    <property type="component" value="Unassembled WGS sequence"/>
</dbReference>
<evidence type="ECO:0000313" key="3">
    <source>
        <dbReference type="Proteomes" id="UP001163821"/>
    </source>
</evidence>
<accession>A0AA42C9V8</accession>
<organism evidence="2 3">
    <name type="scientific">Gaoshiqia sediminis</name>
    <dbReference type="NCBI Taxonomy" id="2986998"/>
    <lineage>
        <taxon>Bacteria</taxon>
        <taxon>Pseudomonadati</taxon>
        <taxon>Bacteroidota</taxon>
        <taxon>Bacteroidia</taxon>
        <taxon>Marinilabiliales</taxon>
        <taxon>Prolixibacteraceae</taxon>
        <taxon>Gaoshiqia</taxon>
    </lineage>
</organism>
<protein>
    <submittedName>
        <fullName evidence="2">DUF4062 domain-containing protein</fullName>
    </submittedName>
</protein>
<proteinExistence type="predicted"/>
<dbReference type="InterPro" id="IPR025139">
    <property type="entry name" value="DUF4062"/>
</dbReference>
<sequence length="303" mass="34911">MKKSIFVSSTYRDLIKHRDGVHKVLEDFDVDIIGMENFGARNTTPLATCLSEIEKSSFYIGIIAMNYGSVEQTSQKSFTQLEYEKAVALGKDIRIFMIHDQNGEVKTGDIDFENETKLRNFKTILKKKHTIAFFENETDLAQQVYDLMKEITRNDVYIRPPVLKADLLSFKLNGQKSSIIVGIFNERPVELYTITHDGEDDYLDPSIDMDPIDSKLKIVREMIGNQEMLVLQYVNKRGYKTTIEGFKYQEKSDFKNLDTFLSAQLQEGGSVKSIIRAIRRIGKDEIDLSDWKETIIDALKKFK</sequence>
<dbReference type="AlphaFoldDB" id="A0AA42C9V8"/>
<feature type="domain" description="DUF4062" evidence="1">
    <location>
        <begin position="5"/>
        <end position="86"/>
    </location>
</feature>
<evidence type="ECO:0000313" key="2">
    <source>
        <dbReference type="EMBL" id="MCW0484546.1"/>
    </source>
</evidence>
<name>A0AA42C9V8_9BACT</name>